<feature type="domain" description="CRAL-TRIO" evidence="3">
    <location>
        <begin position="256"/>
        <end position="404"/>
    </location>
</feature>
<evidence type="ECO:0000313" key="4">
    <source>
        <dbReference type="EMBL" id="GAU51626.1"/>
    </source>
</evidence>
<dbReference type="EMBL" id="DF975295">
    <property type="protein sequence ID" value="GAU51626.1"/>
    <property type="molecule type" value="Genomic_DNA"/>
</dbReference>
<feature type="transmembrane region" description="Helical" evidence="2">
    <location>
        <begin position="458"/>
        <end position="480"/>
    </location>
</feature>
<dbReference type="Gene3D" id="3.40.525.10">
    <property type="entry name" value="CRAL-TRIO lipid binding domain"/>
    <property type="match status" value="1"/>
</dbReference>
<proteinExistence type="predicted"/>
<keyword evidence="2" id="KW-0472">Membrane</keyword>
<evidence type="ECO:0000256" key="1">
    <source>
        <dbReference type="SAM" id="MobiDB-lite"/>
    </source>
</evidence>
<dbReference type="OrthoDB" id="1434354at2759"/>
<dbReference type="CDD" id="cd00170">
    <property type="entry name" value="SEC14"/>
    <property type="match status" value="1"/>
</dbReference>
<name>A0A2Z6P746_TRISU</name>
<sequence length="504" mass="57003">MGERVDKSNMSMSSNSKQNSVITGKKTYQKQLVASHPKGFAQRYCEPLVSLRDSDFGSSAVGRATFFLLKVAALETVRRFSKSRCPCVWRGLQGLQFLALPPFKYIQRWAAFRGLVKSMQVLSRPLFVLSIATVFTDELECSDGTTSDHITDSRDSEISAAEPSPVQDNLNISQPERAPEVLEYEKWLTQLNQELENQGISLPERINDDELHRFYAASNNDFSCFLTSIKKTIRWRECYKILTVEELEMWSNMVFWHGSDLLHRPCLIVRLGMACSSLASQDKPRFAQAIVSQVEYGVLHLVDRENPQITVLVDCEGLSPLRIPMQILRSCSSILQDHFPNRLGCLFVIRLPAIARVIAQTFIQVIKPATKKKLKIEGEMYKKVLYDYLPTLPLYLGGCCTCEKCSKIVNRNMAQPRETGTTSSRIVREDDISDNEDSPSLHPSIVLDDRQNNNYDQLLRTAVVSLLVFWVIVAIGNGIYEPGGDTVSDSTDKRSPVFWLAQLQ</sequence>
<feature type="region of interest" description="Disordered" evidence="1">
    <location>
        <begin position="419"/>
        <end position="445"/>
    </location>
</feature>
<dbReference type="SMART" id="SM00516">
    <property type="entry name" value="SEC14"/>
    <property type="match status" value="1"/>
</dbReference>
<keyword evidence="5" id="KW-1185">Reference proteome</keyword>
<organism evidence="4 5">
    <name type="scientific">Trifolium subterraneum</name>
    <name type="common">Subterranean clover</name>
    <dbReference type="NCBI Taxonomy" id="3900"/>
    <lineage>
        <taxon>Eukaryota</taxon>
        <taxon>Viridiplantae</taxon>
        <taxon>Streptophyta</taxon>
        <taxon>Embryophyta</taxon>
        <taxon>Tracheophyta</taxon>
        <taxon>Spermatophyta</taxon>
        <taxon>Magnoliopsida</taxon>
        <taxon>eudicotyledons</taxon>
        <taxon>Gunneridae</taxon>
        <taxon>Pentapetalae</taxon>
        <taxon>rosids</taxon>
        <taxon>fabids</taxon>
        <taxon>Fabales</taxon>
        <taxon>Fabaceae</taxon>
        <taxon>Papilionoideae</taxon>
        <taxon>50 kb inversion clade</taxon>
        <taxon>NPAAA clade</taxon>
        <taxon>Hologalegina</taxon>
        <taxon>IRL clade</taxon>
        <taxon>Trifolieae</taxon>
        <taxon>Trifolium</taxon>
    </lineage>
</organism>
<feature type="region of interest" description="Disordered" evidence="1">
    <location>
        <begin position="1"/>
        <end position="21"/>
    </location>
</feature>
<dbReference type="InterPro" id="IPR036865">
    <property type="entry name" value="CRAL-TRIO_dom_sf"/>
</dbReference>
<dbReference type="Pfam" id="PF00650">
    <property type="entry name" value="CRAL_TRIO"/>
    <property type="match status" value="1"/>
</dbReference>
<reference evidence="5" key="1">
    <citation type="journal article" date="2017" name="Front. Plant Sci.">
        <title>Climate Clever Clovers: New Paradigm to Reduce the Environmental Footprint of Ruminants by Breeding Low Methanogenic Forages Utilizing Haplotype Variation.</title>
        <authorList>
            <person name="Kaur P."/>
            <person name="Appels R."/>
            <person name="Bayer P.E."/>
            <person name="Keeble-Gagnere G."/>
            <person name="Wang J."/>
            <person name="Hirakawa H."/>
            <person name="Shirasawa K."/>
            <person name="Vercoe P."/>
            <person name="Stefanova K."/>
            <person name="Durmic Z."/>
            <person name="Nichols P."/>
            <person name="Revell C."/>
            <person name="Isobe S.N."/>
            <person name="Edwards D."/>
            <person name="Erskine W."/>
        </authorList>
    </citation>
    <scope>NUCLEOTIDE SEQUENCE [LARGE SCALE GENOMIC DNA]</scope>
    <source>
        <strain evidence="5">cv. Daliak</strain>
    </source>
</reference>
<dbReference type="SUPFAM" id="SSF52087">
    <property type="entry name" value="CRAL/TRIO domain"/>
    <property type="match status" value="1"/>
</dbReference>
<evidence type="ECO:0000313" key="5">
    <source>
        <dbReference type="Proteomes" id="UP000242715"/>
    </source>
</evidence>
<evidence type="ECO:0000259" key="3">
    <source>
        <dbReference type="PROSITE" id="PS50191"/>
    </source>
</evidence>
<dbReference type="InterPro" id="IPR001251">
    <property type="entry name" value="CRAL-TRIO_dom"/>
</dbReference>
<feature type="compositionally biased region" description="Low complexity" evidence="1">
    <location>
        <begin position="8"/>
        <end position="20"/>
    </location>
</feature>
<evidence type="ECO:0000256" key="2">
    <source>
        <dbReference type="SAM" id="Phobius"/>
    </source>
</evidence>
<dbReference type="PANTHER" id="PTHR47041">
    <property type="entry name" value="SEC14 CYTOSOLIC FACTOR FAMILY PROTEIN / PHOSPHOGLYCERIDE TRANSFER FAMILY PROTEIN"/>
    <property type="match status" value="1"/>
</dbReference>
<dbReference type="PROSITE" id="PS50191">
    <property type="entry name" value="CRAL_TRIO"/>
    <property type="match status" value="1"/>
</dbReference>
<dbReference type="Proteomes" id="UP000242715">
    <property type="component" value="Unassembled WGS sequence"/>
</dbReference>
<accession>A0A2Z6P746</accession>
<keyword evidence="2" id="KW-0812">Transmembrane</keyword>
<gene>
    <name evidence="4" type="ORF">TSUD_87290</name>
</gene>
<protein>
    <recommendedName>
        <fullName evidence="3">CRAL-TRIO domain-containing protein</fullName>
    </recommendedName>
</protein>
<dbReference type="PANTHER" id="PTHR47041:SF2">
    <property type="entry name" value="SEC14 CYTOSOLIC FACTOR FAMILY PROTEIN _ PHOSPHOGLYCERIDE TRANSFER FAMILY PROTEIN"/>
    <property type="match status" value="1"/>
</dbReference>
<dbReference type="AlphaFoldDB" id="A0A2Z6P746"/>
<keyword evidence="2" id="KW-1133">Transmembrane helix</keyword>